<feature type="transmembrane region" description="Helical" evidence="5">
    <location>
        <begin position="107"/>
        <end position="129"/>
    </location>
</feature>
<dbReference type="InterPro" id="IPR022596">
    <property type="entry name" value="GPR1/2/3_C"/>
</dbReference>
<name>A0A165E121_9APHY</name>
<feature type="transmembrane region" description="Helical" evidence="5">
    <location>
        <begin position="67"/>
        <end position="87"/>
    </location>
</feature>
<accession>A0A165E121</accession>
<feature type="transmembrane region" description="Helical" evidence="5">
    <location>
        <begin position="259"/>
        <end position="276"/>
    </location>
</feature>
<feature type="transmembrane region" description="Helical" evidence="5">
    <location>
        <begin position="191"/>
        <end position="216"/>
    </location>
</feature>
<evidence type="ECO:0000256" key="5">
    <source>
        <dbReference type="SAM" id="Phobius"/>
    </source>
</evidence>
<dbReference type="GO" id="GO:0004930">
    <property type="term" value="F:G protein-coupled receptor activity"/>
    <property type="evidence" value="ECO:0007669"/>
    <property type="project" value="TreeGrafter"/>
</dbReference>
<dbReference type="RefSeq" id="XP_040763784.1">
    <property type="nucleotide sequence ID" value="XM_040901527.1"/>
</dbReference>
<dbReference type="Gene3D" id="1.20.1070.10">
    <property type="entry name" value="Rhodopsin 7-helix transmembrane proteins"/>
    <property type="match status" value="1"/>
</dbReference>
<dbReference type="CDD" id="cd00637">
    <property type="entry name" value="7tm_classA_rhodopsin-like"/>
    <property type="match status" value="1"/>
</dbReference>
<feature type="transmembrane region" description="Helical" evidence="5">
    <location>
        <begin position="141"/>
        <end position="164"/>
    </location>
</feature>
<gene>
    <name evidence="7" type="ORF">LAESUDRAFT_195210</name>
</gene>
<organism evidence="7 8">
    <name type="scientific">Laetiporus sulphureus 93-53</name>
    <dbReference type="NCBI Taxonomy" id="1314785"/>
    <lineage>
        <taxon>Eukaryota</taxon>
        <taxon>Fungi</taxon>
        <taxon>Dikarya</taxon>
        <taxon>Basidiomycota</taxon>
        <taxon>Agaricomycotina</taxon>
        <taxon>Agaricomycetes</taxon>
        <taxon>Polyporales</taxon>
        <taxon>Laetiporus</taxon>
    </lineage>
</organism>
<dbReference type="PANTHER" id="PTHR23112">
    <property type="entry name" value="G PROTEIN-COUPLED RECEPTOR 157-RELATED"/>
    <property type="match status" value="1"/>
</dbReference>
<evidence type="ECO:0000256" key="2">
    <source>
        <dbReference type="ARBA" id="ARBA00022692"/>
    </source>
</evidence>
<dbReference type="OrthoDB" id="100006at2759"/>
<evidence type="ECO:0000256" key="3">
    <source>
        <dbReference type="ARBA" id="ARBA00022989"/>
    </source>
</evidence>
<dbReference type="InParanoid" id="A0A165E121"/>
<feature type="transmembrane region" description="Helical" evidence="5">
    <location>
        <begin position="16"/>
        <end position="47"/>
    </location>
</feature>
<dbReference type="GeneID" id="63818559"/>
<dbReference type="Proteomes" id="UP000076871">
    <property type="component" value="Unassembled WGS sequence"/>
</dbReference>
<dbReference type="Pfam" id="PF11970">
    <property type="entry name" value="GPR_Gpa2_C"/>
    <property type="match status" value="1"/>
</dbReference>
<dbReference type="EMBL" id="KV427626">
    <property type="protein sequence ID" value="KZT06044.1"/>
    <property type="molecule type" value="Genomic_DNA"/>
</dbReference>
<dbReference type="SUPFAM" id="SSF81321">
    <property type="entry name" value="Family A G protein-coupled receptor-like"/>
    <property type="match status" value="1"/>
</dbReference>
<dbReference type="AlphaFoldDB" id="A0A165E121"/>
<evidence type="ECO:0000256" key="4">
    <source>
        <dbReference type="ARBA" id="ARBA00023136"/>
    </source>
</evidence>
<dbReference type="GO" id="GO:0005886">
    <property type="term" value="C:plasma membrane"/>
    <property type="evidence" value="ECO:0007669"/>
    <property type="project" value="TreeGrafter"/>
</dbReference>
<feature type="transmembrane region" description="Helical" evidence="5">
    <location>
        <begin position="288"/>
        <end position="310"/>
    </location>
</feature>
<evidence type="ECO:0000256" key="1">
    <source>
        <dbReference type="ARBA" id="ARBA00004141"/>
    </source>
</evidence>
<keyword evidence="4 5" id="KW-0472">Membrane</keyword>
<dbReference type="STRING" id="1314785.A0A165E121"/>
<proteinExistence type="predicted"/>
<dbReference type="GO" id="GO:0007189">
    <property type="term" value="P:adenylate cyclase-activating G protein-coupled receptor signaling pathway"/>
    <property type="evidence" value="ECO:0007669"/>
    <property type="project" value="TreeGrafter"/>
</dbReference>
<evidence type="ECO:0000313" key="8">
    <source>
        <dbReference type="Proteomes" id="UP000076871"/>
    </source>
</evidence>
<keyword evidence="2 5" id="KW-0812">Transmembrane</keyword>
<dbReference type="PANTHER" id="PTHR23112:SF37">
    <property type="entry name" value="G PROTEIN-COUPLED RECEPTOR GPR1"/>
    <property type="match status" value="1"/>
</dbReference>
<sequence length="335" mass="37210">MHRATIFPYKRGQAPVLMVIVVFAILSILAVGFILIHVSWVSIHALLVKRGMAQGRLRKRSFFQTQLGAYTVSLLLSNLLTSIALTIDNRWLQQDHVQIGALCSAQGFILLLGNTAGAYFTGTIAVHAFNTLVCHNRLPAWFCKLAVVSGWVIAAVIAILPFLVHERKRGPVYGFDGLSCSISMRHSVLTVLLQLLPMFLAISISLVFYILIYLVLRGTMVIRGGLKFNFSSEARRSAISTAEHSLQYHTFIRAVVRSMFWYPVAYTVLTLAPTVTDLMKIAGDQVPFSLHIVADTSTAMFGLANAFVLWRTLRLLAPFIANCTVSQERSNRGRK</sequence>
<reference evidence="7 8" key="1">
    <citation type="journal article" date="2016" name="Mol. Biol. Evol.">
        <title>Comparative Genomics of Early-Diverging Mushroom-Forming Fungi Provides Insights into the Origins of Lignocellulose Decay Capabilities.</title>
        <authorList>
            <person name="Nagy L.G."/>
            <person name="Riley R."/>
            <person name="Tritt A."/>
            <person name="Adam C."/>
            <person name="Daum C."/>
            <person name="Floudas D."/>
            <person name="Sun H."/>
            <person name="Yadav J.S."/>
            <person name="Pangilinan J."/>
            <person name="Larsson K.H."/>
            <person name="Matsuura K."/>
            <person name="Barry K."/>
            <person name="Labutti K."/>
            <person name="Kuo R."/>
            <person name="Ohm R.A."/>
            <person name="Bhattacharya S.S."/>
            <person name="Shirouzu T."/>
            <person name="Yoshinaga Y."/>
            <person name="Martin F.M."/>
            <person name="Grigoriev I.V."/>
            <person name="Hibbett D.S."/>
        </authorList>
    </citation>
    <scope>NUCLEOTIDE SEQUENCE [LARGE SCALE GENOMIC DNA]</scope>
    <source>
        <strain evidence="7 8">93-53</strain>
    </source>
</reference>
<evidence type="ECO:0000313" key="7">
    <source>
        <dbReference type="EMBL" id="KZT06044.1"/>
    </source>
</evidence>
<evidence type="ECO:0000259" key="6">
    <source>
        <dbReference type="Pfam" id="PF11970"/>
    </source>
</evidence>
<comment type="subcellular location">
    <subcellularLocation>
        <location evidence="1">Membrane</location>
        <topology evidence="1">Multi-pass membrane protein</topology>
    </subcellularLocation>
</comment>
<keyword evidence="3 5" id="KW-1133">Transmembrane helix</keyword>
<protein>
    <recommendedName>
        <fullName evidence="6">G protein-coupled receptor GPR1/2/3 C-terminal domain-containing protein</fullName>
    </recommendedName>
</protein>
<feature type="domain" description="G protein-coupled receptor GPR1/2/3 C-terminal" evidence="6">
    <location>
        <begin position="251"/>
        <end position="309"/>
    </location>
</feature>
<keyword evidence="8" id="KW-1185">Reference proteome</keyword>